<keyword evidence="1" id="KW-0472">Membrane</keyword>
<gene>
    <name evidence="2" type="ORF">SAMN04488134_1093</name>
</gene>
<keyword evidence="1" id="KW-1133">Transmembrane helix</keyword>
<reference evidence="2 3" key="1">
    <citation type="submission" date="2016-10" db="EMBL/GenBank/DDBJ databases">
        <authorList>
            <person name="de Groot N.N."/>
        </authorList>
    </citation>
    <scope>NUCLEOTIDE SEQUENCE [LARGE SCALE GENOMIC DNA]</scope>
    <source>
        <strain evidence="2 3">CGMCC 1.10434</strain>
    </source>
</reference>
<evidence type="ECO:0000313" key="3">
    <source>
        <dbReference type="Proteomes" id="UP000199300"/>
    </source>
</evidence>
<dbReference type="STRING" id="872970.SAMN04488134_1093"/>
<protein>
    <recommendedName>
        <fullName evidence="4">Zinc-ribbon domain-containing protein</fullName>
    </recommendedName>
</protein>
<evidence type="ECO:0000313" key="2">
    <source>
        <dbReference type="EMBL" id="SEO56065.1"/>
    </source>
</evidence>
<organism evidence="2 3">
    <name type="scientific">Amphibacillus marinus</name>
    <dbReference type="NCBI Taxonomy" id="872970"/>
    <lineage>
        <taxon>Bacteria</taxon>
        <taxon>Bacillati</taxon>
        <taxon>Bacillota</taxon>
        <taxon>Bacilli</taxon>
        <taxon>Bacillales</taxon>
        <taxon>Bacillaceae</taxon>
        <taxon>Amphibacillus</taxon>
    </lineage>
</organism>
<dbReference type="AlphaFoldDB" id="A0A1H8QP95"/>
<name>A0A1H8QP95_9BACI</name>
<keyword evidence="3" id="KW-1185">Reference proteome</keyword>
<proteinExistence type="predicted"/>
<feature type="transmembrane region" description="Helical" evidence="1">
    <location>
        <begin position="172"/>
        <end position="193"/>
    </location>
</feature>
<keyword evidence="1" id="KW-0812">Transmembrane</keyword>
<accession>A0A1H8QP95</accession>
<evidence type="ECO:0008006" key="4">
    <source>
        <dbReference type="Google" id="ProtNLM"/>
    </source>
</evidence>
<dbReference type="InterPro" id="IPR024399">
    <property type="entry name" value="DUF2628"/>
</dbReference>
<sequence length="306" mass="34629">MLMYCQNCGKESDQYAQYCQFCGHTLGNYSEVIYGAEGESKQDEQMAAFVGKGYDYYQKNWTMVTNPGRSVNWNWAAFFLGVFWLGYRKMYKAILLLLGFFILTDLIELLSGNSQIAEHLSTAIMFGVPVFLGMYGNTLYYRHAKAKLSRLQEREQDLNVIATVGGTSGKGVVGAVFLLIGYVFVYGILLAIFNTGGIVFGTEQGSYGVNAIQEEFTQLDEIFYEVDFGETIDGSTVQVRVYTSLGDTETLYAEFDELLEPGWDGYFNYLYSPEYDWLEPGKYIVRVYYEGEMLSEGSFTVTPAYN</sequence>
<evidence type="ECO:0000256" key="1">
    <source>
        <dbReference type="SAM" id="Phobius"/>
    </source>
</evidence>
<dbReference type="EMBL" id="FODJ01000009">
    <property type="protein sequence ID" value="SEO56065.1"/>
    <property type="molecule type" value="Genomic_DNA"/>
</dbReference>
<dbReference type="Proteomes" id="UP000199300">
    <property type="component" value="Unassembled WGS sequence"/>
</dbReference>
<dbReference type="Pfam" id="PF10947">
    <property type="entry name" value="DUF2628"/>
    <property type="match status" value="1"/>
</dbReference>
<feature type="transmembrane region" description="Helical" evidence="1">
    <location>
        <begin position="123"/>
        <end position="141"/>
    </location>
</feature>
<feature type="transmembrane region" description="Helical" evidence="1">
    <location>
        <begin position="94"/>
        <end position="111"/>
    </location>
</feature>
<dbReference type="OrthoDB" id="6691119at2"/>